<protein>
    <submittedName>
        <fullName evidence="1">Uncharacterized protein</fullName>
    </submittedName>
</protein>
<gene>
    <name evidence="1" type="ORF">METZ01_LOCUS13439</name>
</gene>
<sequence length="340" mass="37991">MNRRFLNSGSITAAAIAASLLTANLVGAQVPNPSPTDGYTVPRTPDGQPDFEGFWSNATYTPLQRRDGVAGEFYTAEEVAAIEARALERESAQTVPGTRADVHYDFTQFGLDRSQATLATGLRTSLIFDPPDGRIPPRTAEGQRIMAQREEEARLRGGRWDSAENNQLDDRCIIMAGSGPPMMDAGYNSNYQIVQNRDYVMILVEMIHDARIIPLDGREQADAKIRQWMGTSRGYWEGNTLVVETANFNGKNPINGSTENKRVTERFTRIDDETMVYRFTVEDETMWARPWSAELLMKQTIGPMFEHACHEGNYGLYNTLVGTRLEEKLAAEEAAARKPN</sequence>
<reference evidence="1" key="1">
    <citation type="submission" date="2018-05" db="EMBL/GenBank/DDBJ databases">
        <authorList>
            <person name="Lanie J.A."/>
            <person name="Ng W.-L."/>
            <person name="Kazmierczak K.M."/>
            <person name="Andrzejewski T.M."/>
            <person name="Davidsen T.M."/>
            <person name="Wayne K.J."/>
            <person name="Tettelin H."/>
            <person name="Glass J.I."/>
            <person name="Rusch D."/>
            <person name="Podicherti R."/>
            <person name="Tsui H.-C.T."/>
            <person name="Winkler M.E."/>
        </authorList>
    </citation>
    <scope>NUCLEOTIDE SEQUENCE</scope>
</reference>
<organism evidence="1">
    <name type="scientific">marine metagenome</name>
    <dbReference type="NCBI Taxonomy" id="408172"/>
    <lineage>
        <taxon>unclassified sequences</taxon>
        <taxon>metagenomes</taxon>
        <taxon>ecological metagenomes</taxon>
    </lineage>
</organism>
<dbReference type="EMBL" id="UINC01000753">
    <property type="protein sequence ID" value="SUZ60585.1"/>
    <property type="molecule type" value="Genomic_DNA"/>
</dbReference>
<dbReference type="AlphaFoldDB" id="A0A381P0Y1"/>
<proteinExistence type="predicted"/>
<accession>A0A381P0Y1</accession>
<evidence type="ECO:0000313" key="1">
    <source>
        <dbReference type="EMBL" id="SUZ60585.1"/>
    </source>
</evidence>
<name>A0A381P0Y1_9ZZZZ</name>